<dbReference type="EnsemblMetazoa" id="XM_019904295.1">
    <property type="protein sequence ID" value="XP_019759854.1"/>
    <property type="gene ID" value="LOC109537519"/>
</dbReference>
<proteinExistence type="inferred from homology"/>
<dbReference type="PANTHER" id="PTHR21389">
    <property type="entry name" value="P53 INDUCED PROTEIN"/>
    <property type="match status" value="1"/>
</dbReference>
<dbReference type="PANTHER" id="PTHR21389:SF0">
    <property type="entry name" value="ETOPOSIDE-INDUCED PROTEIN 2.4 HOMOLOG"/>
    <property type="match status" value="1"/>
</dbReference>
<dbReference type="Pfam" id="PF07264">
    <property type="entry name" value="EI24"/>
    <property type="match status" value="1"/>
</dbReference>
<feature type="transmembrane region" description="Helical" evidence="6">
    <location>
        <begin position="117"/>
        <end position="137"/>
    </location>
</feature>
<evidence type="ECO:0000313" key="8">
    <source>
        <dbReference type="EMBL" id="ERL91519.1"/>
    </source>
</evidence>
<keyword evidence="5 6" id="KW-0472">Membrane</keyword>
<dbReference type="GO" id="GO:0005783">
    <property type="term" value="C:endoplasmic reticulum"/>
    <property type="evidence" value="ECO:0007669"/>
    <property type="project" value="TreeGrafter"/>
</dbReference>
<protein>
    <recommendedName>
        <fullName evidence="12">Etoposide-induced protein 2.4 homolog</fullName>
    </recommendedName>
</protein>
<evidence type="ECO:0000256" key="6">
    <source>
        <dbReference type="SAM" id="Phobius"/>
    </source>
</evidence>
<evidence type="ECO:0000256" key="4">
    <source>
        <dbReference type="ARBA" id="ARBA00022989"/>
    </source>
</evidence>
<evidence type="ECO:0000313" key="11">
    <source>
        <dbReference type="Proteomes" id="UP000030742"/>
    </source>
</evidence>
<dbReference type="KEGG" id="dpa:109537519"/>
<keyword evidence="10" id="KW-1185">Reference proteome</keyword>
<evidence type="ECO:0000256" key="1">
    <source>
        <dbReference type="ARBA" id="ARBA00004141"/>
    </source>
</evidence>
<reference evidence="10 11" key="1">
    <citation type="journal article" date="2013" name="Genome Biol.">
        <title>Draft genome of the mountain pine beetle, Dendroctonus ponderosae Hopkins, a major forest pest.</title>
        <authorList>
            <person name="Keeling C.I."/>
            <person name="Yuen M.M."/>
            <person name="Liao N.Y."/>
            <person name="Docking T.R."/>
            <person name="Chan S.K."/>
            <person name="Taylor G.A."/>
            <person name="Palmquist D.L."/>
            <person name="Jackman S.D."/>
            <person name="Nguyen A."/>
            <person name="Li M."/>
            <person name="Henderson H."/>
            <person name="Janes J.K."/>
            <person name="Zhao Y."/>
            <person name="Pandoh P."/>
            <person name="Moore R."/>
            <person name="Sperling F.A."/>
            <person name="Huber D.P."/>
            <person name="Birol I."/>
            <person name="Jones S.J."/>
            <person name="Bohlmann J."/>
        </authorList>
    </citation>
    <scope>NUCLEOTIDE SEQUENCE</scope>
</reference>
<accession>N6TAN1</accession>
<dbReference type="EMBL" id="KB740948">
    <property type="protein sequence ID" value="ENN77334.1"/>
    <property type="molecule type" value="Genomic_DNA"/>
</dbReference>
<dbReference type="InterPro" id="IPR059112">
    <property type="entry name" value="CysZ/EI24"/>
</dbReference>
<feature type="transmembrane region" description="Helical" evidence="6">
    <location>
        <begin position="235"/>
        <end position="253"/>
    </location>
</feature>
<dbReference type="STRING" id="77166.N6TAN1"/>
<feature type="transmembrane region" description="Helical" evidence="6">
    <location>
        <begin position="80"/>
        <end position="105"/>
    </location>
</feature>
<dbReference type="AlphaFoldDB" id="N6TAN1"/>
<evidence type="ECO:0000313" key="10">
    <source>
        <dbReference type="Proteomes" id="UP000019118"/>
    </source>
</evidence>
<dbReference type="GO" id="GO:0016020">
    <property type="term" value="C:membrane"/>
    <property type="evidence" value="ECO:0007669"/>
    <property type="project" value="UniProtKB-SubCell"/>
</dbReference>
<comment type="subcellular location">
    <subcellularLocation>
        <location evidence="1">Membrane</location>
        <topology evidence="1">Multi-pass membrane protein</topology>
    </subcellularLocation>
</comment>
<feature type="transmembrane region" description="Helical" evidence="6">
    <location>
        <begin position="168"/>
        <end position="186"/>
    </location>
</feature>
<name>N6TAN1_DENPD</name>
<dbReference type="Proteomes" id="UP000030742">
    <property type="component" value="Unassembled WGS sequence"/>
</dbReference>
<sequence length="324" mass="36566">MGPSIPSAVAKGLYDSVRGMVAIFYLDKEINERAQKRSTFPSTIRQRQSPSICPPRKAKTNDGSKIVQNLLQCALLNGGVYLLSVLIFEYILLPGIGFMFICLFSEDSFVTAKVWSWVKDLMVVIFQTAWLVPLFLLSKIINTLWFQDIANSAFRHTRGRPVPFPSRAMYFADSVFSAVVQSLFLLQATLTSYIIPIYPLGQALYTVQMALLYSLYSFEYKWFNLGWVLDKRLSFLEENMPYFIGFGLPLALLTQISNSWLINGCVFSIIFPLFIISGNQATPALTGRTFNLHLFALAMAATNIIFFKTIRHSMKNVKPAVPVS</sequence>
<dbReference type="OMA" id="HMCLLYA"/>
<organism evidence="7">
    <name type="scientific">Dendroctonus ponderosae</name>
    <name type="common">Mountain pine beetle</name>
    <dbReference type="NCBI Taxonomy" id="77166"/>
    <lineage>
        <taxon>Eukaryota</taxon>
        <taxon>Metazoa</taxon>
        <taxon>Ecdysozoa</taxon>
        <taxon>Arthropoda</taxon>
        <taxon>Hexapoda</taxon>
        <taxon>Insecta</taxon>
        <taxon>Pterygota</taxon>
        <taxon>Neoptera</taxon>
        <taxon>Endopterygota</taxon>
        <taxon>Coleoptera</taxon>
        <taxon>Polyphaga</taxon>
        <taxon>Cucujiformia</taxon>
        <taxon>Curculionidae</taxon>
        <taxon>Scolytinae</taxon>
        <taxon>Dendroctonus</taxon>
    </lineage>
</organism>
<reference evidence="9" key="2">
    <citation type="submission" date="2024-08" db="UniProtKB">
        <authorList>
            <consortium name="EnsemblMetazoa"/>
        </authorList>
    </citation>
    <scope>IDENTIFICATION</scope>
</reference>
<keyword evidence="3 6" id="KW-0812">Transmembrane</keyword>
<evidence type="ECO:0000256" key="5">
    <source>
        <dbReference type="ARBA" id="ARBA00023136"/>
    </source>
</evidence>
<keyword evidence="4 6" id="KW-1133">Transmembrane helix</keyword>
<dbReference type="HOGENOM" id="CLU_031164_0_0_1"/>
<evidence type="ECO:0008006" key="12">
    <source>
        <dbReference type="Google" id="ProtNLM"/>
    </source>
</evidence>
<comment type="similarity">
    <text evidence="2">Belongs to the EI24 family.</text>
</comment>
<evidence type="ECO:0000313" key="7">
    <source>
        <dbReference type="EMBL" id="ENN77334.1"/>
    </source>
</evidence>
<dbReference type="OrthoDB" id="266518at2759"/>
<gene>
    <name evidence="9" type="primary">109537519</name>
    <name evidence="8" type="ORF">D910_08849</name>
    <name evidence="7" type="ORF">YQE_06160</name>
</gene>
<feature type="non-terminal residue" evidence="7">
    <location>
        <position position="1"/>
    </location>
</feature>
<evidence type="ECO:0000256" key="2">
    <source>
        <dbReference type="ARBA" id="ARBA00010970"/>
    </source>
</evidence>
<feature type="transmembrane region" description="Helical" evidence="6">
    <location>
        <begin position="290"/>
        <end position="310"/>
    </location>
</feature>
<dbReference type="Proteomes" id="UP000019118">
    <property type="component" value="Unassembled WGS sequence"/>
</dbReference>
<evidence type="ECO:0000256" key="3">
    <source>
        <dbReference type="ARBA" id="ARBA00022692"/>
    </source>
</evidence>
<dbReference type="EMBL" id="KB632288">
    <property type="protein sequence ID" value="ERL91519.1"/>
    <property type="molecule type" value="Genomic_DNA"/>
</dbReference>
<dbReference type="GO" id="GO:0016236">
    <property type="term" value="P:macroautophagy"/>
    <property type="evidence" value="ECO:0007669"/>
    <property type="project" value="TreeGrafter"/>
</dbReference>
<evidence type="ECO:0000313" key="9">
    <source>
        <dbReference type="EnsemblMetazoa" id="XP_019759854.1"/>
    </source>
</evidence>